<dbReference type="InterPro" id="IPR038872">
    <property type="entry name" value="Put_GTT3"/>
</dbReference>
<name>A0AAV9PS28_9PEZI</name>
<keyword evidence="2" id="KW-0472">Membrane</keyword>
<feature type="compositionally biased region" description="Polar residues" evidence="1">
    <location>
        <begin position="110"/>
        <end position="125"/>
    </location>
</feature>
<dbReference type="RefSeq" id="XP_064663783.1">
    <property type="nucleotide sequence ID" value="XM_064797549.1"/>
</dbReference>
<keyword evidence="2" id="KW-0812">Transmembrane</keyword>
<evidence type="ECO:0000313" key="3">
    <source>
        <dbReference type="EMBL" id="KAK5175145.1"/>
    </source>
</evidence>
<feature type="region of interest" description="Disordered" evidence="1">
    <location>
        <begin position="61"/>
        <end position="143"/>
    </location>
</feature>
<feature type="transmembrane region" description="Helical" evidence="2">
    <location>
        <begin position="239"/>
        <end position="261"/>
    </location>
</feature>
<dbReference type="GO" id="GO:0016020">
    <property type="term" value="C:membrane"/>
    <property type="evidence" value="ECO:0007669"/>
    <property type="project" value="TreeGrafter"/>
</dbReference>
<organism evidence="3 4">
    <name type="scientific">Saxophila tyrrhenica</name>
    <dbReference type="NCBI Taxonomy" id="1690608"/>
    <lineage>
        <taxon>Eukaryota</taxon>
        <taxon>Fungi</taxon>
        <taxon>Dikarya</taxon>
        <taxon>Ascomycota</taxon>
        <taxon>Pezizomycotina</taxon>
        <taxon>Dothideomycetes</taxon>
        <taxon>Dothideomycetidae</taxon>
        <taxon>Mycosphaerellales</taxon>
        <taxon>Extremaceae</taxon>
        <taxon>Saxophila</taxon>
    </lineage>
</organism>
<reference evidence="3 4" key="1">
    <citation type="submission" date="2023-08" db="EMBL/GenBank/DDBJ databases">
        <title>Black Yeasts Isolated from many extreme environments.</title>
        <authorList>
            <person name="Coleine C."/>
            <person name="Stajich J.E."/>
            <person name="Selbmann L."/>
        </authorList>
    </citation>
    <scope>NUCLEOTIDE SEQUENCE [LARGE SCALE GENOMIC DNA]</scope>
    <source>
        <strain evidence="3 4">CCFEE 5935</strain>
    </source>
</reference>
<dbReference type="Proteomes" id="UP001337655">
    <property type="component" value="Unassembled WGS sequence"/>
</dbReference>
<evidence type="ECO:0000256" key="2">
    <source>
        <dbReference type="SAM" id="Phobius"/>
    </source>
</evidence>
<proteinExistence type="predicted"/>
<dbReference type="EMBL" id="JAVRRT010000001">
    <property type="protein sequence ID" value="KAK5175145.1"/>
    <property type="molecule type" value="Genomic_DNA"/>
</dbReference>
<keyword evidence="2" id="KW-1133">Transmembrane helix</keyword>
<evidence type="ECO:0000256" key="1">
    <source>
        <dbReference type="SAM" id="MobiDB-lite"/>
    </source>
</evidence>
<dbReference type="PANTHER" id="PTHR41807:SF1">
    <property type="entry name" value="GLUTATHIONE TRANSFERASE 3"/>
    <property type="match status" value="1"/>
</dbReference>
<dbReference type="AlphaFoldDB" id="A0AAV9PS28"/>
<keyword evidence="4" id="KW-1185">Reference proteome</keyword>
<sequence>MTSWLNKQKKQALLELSADAGLKHDDGLLKDEIVERLDNYLQRNATRLSRNATFEPYYSSMRRTPFKPRSSSSAPGVTSGDDGEVKSVVKARGRRTTKVKDEGEDDYASASPSQAIVPSSSTLATRTPGRPRRPELPASPADVADEVEYATRRMSANIDDLYTGSGIPEFVESVREMCSSVIGVQVSCLLLEGICLSRNLLPLTQVGPAFTKSYELFGLSIPETRLMLPNLFQLVESDFWMPTLLWSATSIFIPLFFAYFYNLSVRDIKRGGTKVSVARYRADPLTFNVVKALLAFVVYNNDHVFSFIHPKHVCMVNASMLGGYRAMLVGGYVGILATMYEAAQRK</sequence>
<feature type="transmembrane region" description="Helical" evidence="2">
    <location>
        <begin position="321"/>
        <end position="340"/>
    </location>
</feature>
<comment type="caution">
    <text evidence="3">The sequence shown here is derived from an EMBL/GenBank/DDBJ whole genome shotgun (WGS) entry which is preliminary data.</text>
</comment>
<protein>
    <submittedName>
        <fullName evidence="3">Uncharacterized protein</fullName>
    </submittedName>
</protein>
<gene>
    <name evidence="3" type="ORF">LTR77_000282</name>
</gene>
<accession>A0AAV9PS28</accession>
<evidence type="ECO:0000313" key="4">
    <source>
        <dbReference type="Proteomes" id="UP001337655"/>
    </source>
</evidence>
<dbReference type="GeneID" id="89921633"/>
<dbReference type="PANTHER" id="PTHR41807">
    <property type="entry name" value="GLUTATHIONE TRANSFERASE 3"/>
    <property type="match status" value="1"/>
</dbReference>